<dbReference type="AlphaFoldDB" id="A0AAW7YY38"/>
<organism evidence="1 2">
    <name type="scientific">Staphylococcus pasteuri_A</name>
    <dbReference type="NCBI Taxonomy" id="3062664"/>
    <lineage>
        <taxon>Bacteria</taxon>
        <taxon>Bacillati</taxon>
        <taxon>Bacillota</taxon>
        <taxon>Bacilli</taxon>
        <taxon>Bacillales</taxon>
        <taxon>Staphylococcaceae</taxon>
        <taxon>Staphylococcus</taxon>
    </lineage>
</organism>
<name>A0AAW7YY38_9STAP</name>
<feature type="non-terminal residue" evidence="1">
    <location>
        <position position="1"/>
    </location>
</feature>
<dbReference type="RefSeq" id="WP_303522676.1">
    <property type="nucleotide sequence ID" value="NZ_JAUOQO010000874.1"/>
</dbReference>
<sequence length="80" mass="8849">PDVEDAARAAYRDRSDQDDDPRLAMIDQFIDNNDLIDANVVGAMNSSYEFYAGLVDGGAFEMSEEEILGVVWESEAESRA</sequence>
<dbReference type="Proteomes" id="UP001170310">
    <property type="component" value="Unassembled WGS sequence"/>
</dbReference>
<proteinExistence type="predicted"/>
<gene>
    <name evidence="1" type="ORF">Q4528_15725</name>
</gene>
<feature type="non-terminal residue" evidence="1">
    <location>
        <position position="80"/>
    </location>
</feature>
<accession>A0AAW7YY38</accession>
<evidence type="ECO:0000313" key="2">
    <source>
        <dbReference type="Proteomes" id="UP001170310"/>
    </source>
</evidence>
<dbReference type="EMBL" id="JAUOQO010000874">
    <property type="protein sequence ID" value="MDO6575561.1"/>
    <property type="molecule type" value="Genomic_DNA"/>
</dbReference>
<comment type="caution">
    <text evidence="1">The sequence shown here is derived from an EMBL/GenBank/DDBJ whole genome shotgun (WGS) entry which is preliminary data.</text>
</comment>
<protein>
    <submittedName>
        <fullName evidence="1">Uncharacterized protein</fullName>
    </submittedName>
</protein>
<evidence type="ECO:0000313" key="1">
    <source>
        <dbReference type="EMBL" id="MDO6575561.1"/>
    </source>
</evidence>
<reference evidence="1" key="1">
    <citation type="submission" date="2023-07" db="EMBL/GenBank/DDBJ databases">
        <title>Genome content predicts the carbon catabolic preferences of heterotrophic bacteria.</title>
        <authorList>
            <person name="Gralka M."/>
        </authorList>
    </citation>
    <scope>NUCLEOTIDE SEQUENCE</scope>
    <source>
        <strain evidence="1">E2R20</strain>
    </source>
</reference>
<keyword evidence="2" id="KW-1185">Reference proteome</keyword>